<sequence length="54" mass="5771">MDSAHSSYNTKMSPLYTKDTSPTPFTTTSTTGVTINGAYHGNMSVMVTVNLPKS</sequence>
<organism evidence="2 3">
    <name type="scientific">Allacma fusca</name>
    <dbReference type="NCBI Taxonomy" id="39272"/>
    <lineage>
        <taxon>Eukaryota</taxon>
        <taxon>Metazoa</taxon>
        <taxon>Ecdysozoa</taxon>
        <taxon>Arthropoda</taxon>
        <taxon>Hexapoda</taxon>
        <taxon>Collembola</taxon>
        <taxon>Symphypleona</taxon>
        <taxon>Sminthuridae</taxon>
        <taxon>Allacma</taxon>
    </lineage>
</organism>
<name>A0A8J2J524_9HEXA</name>
<dbReference type="Proteomes" id="UP000708208">
    <property type="component" value="Unassembled WGS sequence"/>
</dbReference>
<feature type="region of interest" description="Disordered" evidence="1">
    <location>
        <begin position="1"/>
        <end position="27"/>
    </location>
</feature>
<comment type="caution">
    <text evidence="2">The sequence shown here is derived from an EMBL/GenBank/DDBJ whole genome shotgun (WGS) entry which is preliminary data.</text>
</comment>
<protein>
    <submittedName>
        <fullName evidence="2">Uncharacterized protein</fullName>
    </submittedName>
</protein>
<accession>A0A8J2J524</accession>
<evidence type="ECO:0000313" key="3">
    <source>
        <dbReference type="Proteomes" id="UP000708208"/>
    </source>
</evidence>
<keyword evidence="3" id="KW-1185">Reference proteome</keyword>
<evidence type="ECO:0000313" key="2">
    <source>
        <dbReference type="EMBL" id="CAG7698761.1"/>
    </source>
</evidence>
<proteinExistence type="predicted"/>
<reference evidence="2" key="1">
    <citation type="submission" date="2021-06" db="EMBL/GenBank/DDBJ databases">
        <authorList>
            <person name="Hodson N. C."/>
            <person name="Mongue J. A."/>
            <person name="Jaron S. K."/>
        </authorList>
    </citation>
    <scope>NUCLEOTIDE SEQUENCE</scope>
</reference>
<dbReference type="EMBL" id="CAJVCH010025557">
    <property type="protein sequence ID" value="CAG7698761.1"/>
    <property type="molecule type" value="Genomic_DNA"/>
</dbReference>
<feature type="compositionally biased region" description="Polar residues" evidence="1">
    <location>
        <begin position="1"/>
        <end position="12"/>
    </location>
</feature>
<dbReference type="AlphaFoldDB" id="A0A8J2J524"/>
<feature type="non-terminal residue" evidence="2">
    <location>
        <position position="1"/>
    </location>
</feature>
<gene>
    <name evidence="2" type="ORF">AFUS01_LOCUS4116</name>
</gene>
<evidence type="ECO:0000256" key="1">
    <source>
        <dbReference type="SAM" id="MobiDB-lite"/>
    </source>
</evidence>